<dbReference type="Gene3D" id="3.40.50.12160">
    <property type="entry name" value="Methylthiotransferase, N-terminal domain"/>
    <property type="match status" value="1"/>
</dbReference>
<keyword evidence="6 9" id="KW-0408">Iron</keyword>
<dbReference type="InterPro" id="IPR023404">
    <property type="entry name" value="rSAM_horseshoe"/>
</dbReference>
<dbReference type="HAMAP" id="MF_01864">
    <property type="entry name" value="tRNA_metthiotr_MiaB"/>
    <property type="match status" value="1"/>
</dbReference>
<evidence type="ECO:0000256" key="1">
    <source>
        <dbReference type="ARBA" id="ARBA00003234"/>
    </source>
</evidence>
<keyword evidence="2 9" id="KW-0004">4Fe-4S</keyword>
<evidence type="ECO:0000259" key="10">
    <source>
        <dbReference type="PROSITE" id="PS50926"/>
    </source>
</evidence>
<comment type="catalytic activity">
    <reaction evidence="9">
        <text>N(6)-dimethylallyladenosine(37) in tRNA + (sulfur carrier)-SH + AH2 + 2 S-adenosyl-L-methionine = 2-methylsulfanyl-N(6)-dimethylallyladenosine(37) in tRNA + (sulfur carrier)-H + 5'-deoxyadenosine + L-methionine + A + S-adenosyl-L-homocysteine + 2 H(+)</text>
        <dbReference type="Rhea" id="RHEA:37067"/>
        <dbReference type="Rhea" id="RHEA-COMP:10375"/>
        <dbReference type="Rhea" id="RHEA-COMP:10376"/>
        <dbReference type="Rhea" id="RHEA-COMP:14737"/>
        <dbReference type="Rhea" id="RHEA-COMP:14739"/>
        <dbReference type="ChEBI" id="CHEBI:13193"/>
        <dbReference type="ChEBI" id="CHEBI:15378"/>
        <dbReference type="ChEBI" id="CHEBI:17319"/>
        <dbReference type="ChEBI" id="CHEBI:17499"/>
        <dbReference type="ChEBI" id="CHEBI:29917"/>
        <dbReference type="ChEBI" id="CHEBI:57844"/>
        <dbReference type="ChEBI" id="CHEBI:57856"/>
        <dbReference type="ChEBI" id="CHEBI:59789"/>
        <dbReference type="ChEBI" id="CHEBI:64428"/>
        <dbReference type="ChEBI" id="CHEBI:74415"/>
        <dbReference type="ChEBI" id="CHEBI:74417"/>
        <dbReference type="EC" id="2.8.4.3"/>
    </reaction>
</comment>
<feature type="domain" description="TRAM" evidence="10">
    <location>
        <begin position="378"/>
        <end position="441"/>
    </location>
</feature>
<accession>A0ABW3I6X8</accession>
<evidence type="ECO:0000256" key="9">
    <source>
        <dbReference type="HAMAP-Rule" id="MF_01864"/>
    </source>
</evidence>
<dbReference type="PROSITE" id="PS51918">
    <property type="entry name" value="RADICAL_SAM"/>
    <property type="match status" value="1"/>
</dbReference>
<evidence type="ECO:0000256" key="6">
    <source>
        <dbReference type="ARBA" id="ARBA00023004"/>
    </source>
</evidence>
<dbReference type="Pfam" id="PF00919">
    <property type="entry name" value="UPF0004"/>
    <property type="match status" value="1"/>
</dbReference>
<reference evidence="14" key="1">
    <citation type="journal article" date="2019" name="Int. J. Syst. Evol. Microbiol.">
        <title>The Global Catalogue of Microorganisms (GCM) 10K type strain sequencing project: providing services to taxonomists for standard genome sequencing and annotation.</title>
        <authorList>
            <consortium name="The Broad Institute Genomics Platform"/>
            <consortium name="The Broad Institute Genome Sequencing Center for Infectious Disease"/>
            <person name="Wu L."/>
            <person name="Ma J."/>
        </authorList>
    </citation>
    <scope>NUCLEOTIDE SEQUENCE [LARGE SCALE GENOMIC DNA]</scope>
    <source>
        <strain evidence="14">CCUG 61707</strain>
    </source>
</reference>
<dbReference type="PANTHER" id="PTHR43020">
    <property type="entry name" value="CDK5 REGULATORY SUBUNIT-ASSOCIATED PROTEIN 1"/>
    <property type="match status" value="1"/>
</dbReference>
<evidence type="ECO:0000256" key="4">
    <source>
        <dbReference type="ARBA" id="ARBA00022691"/>
    </source>
</evidence>
<dbReference type="InterPro" id="IPR007197">
    <property type="entry name" value="rSAM"/>
</dbReference>
<keyword evidence="9" id="KW-0963">Cytoplasm</keyword>
<dbReference type="Proteomes" id="UP001596996">
    <property type="component" value="Unassembled WGS sequence"/>
</dbReference>
<dbReference type="PROSITE" id="PS01278">
    <property type="entry name" value="MTTASE_RADICAL"/>
    <property type="match status" value="1"/>
</dbReference>
<sequence>MTQKLHIKTWGCQMNEYDSSKMADLLNSTHGFELTEIPEEADVLLLNTCSIREKAQEKVFHQLGRWKELKKNNPALVIGVGGCVASQEGEHIRTRAPFVDIIFGPQTLHRLPEMINQIRGGKSAVVDVSFPEIEKFDRLPEPKAEGPTAFVSIMEGCNKYCSFCVVPYTRGEEVSRPLDDVLFEIAQLAEQGVREVNLLGQNVNAYRGPTYDGGICTFAELLRLVAAIDGIDRLRFTTSHPIEFTDDIIEVYADTPELVSFLHLPVQSGSDRVLNMMKRGHTAIEYKSIIRKLRKVRPHIQISSDFIVGFPGETDQDFEDTMNLIAQVNFDMSFSFVYSARPGTPAADMPDDVTEDEKKQRLYILQQRINNQAAQFSRAMLGTEQRVLVEGPSKKDIMELTGRTETNRIVNFVGTPDMIGKFVDIKITDVFTNSLRGDVVRTEDEMGLRISQSPQAIINRTRKEDELGVGRYVA</sequence>
<dbReference type="PROSITE" id="PS51449">
    <property type="entry name" value="MTTASE_N"/>
    <property type="match status" value="1"/>
</dbReference>
<evidence type="ECO:0000313" key="13">
    <source>
        <dbReference type="EMBL" id="MFD0965694.1"/>
    </source>
</evidence>
<dbReference type="SUPFAM" id="SSF102114">
    <property type="entry name" value="Radical SAM enzymes"/>
    <property type="match status" value="1"/>
</dbReference>
<feature type="binding site" evidence="9">
    <location>
        <position position="83"/>
    </location>
    <ligand>
        <name>[4Fe-4S] cluster</name>
        <dbReference type="ChEBI" id="CHEBI:49883"/>
        <label>1</label>
    </ligand>
</feature>
<comment type="subcellular location">
    <subcellularLocation>
        <location evidence="9">Cytoplasm</location>
    </subcellularLocation>
</comment>
<evidence type="ECO:0000256" key="7">
    <source>
        <dbReference type="ARBA" id="ARBA00023014"/>
    </source>
</evidence>
<feature type="binding site" evidence="9">
    <location>
        <position position="164"/>
    </location>
    <ligand>
        <name>[4Fe-4S] cluster</name>
        <dbReference type="ChEBI" id="CHEBI:49883"/>
        <label>2</label>
        <note>4Fe-4S-S-AdoMet</note>
    </ligand>
</feature>
<dbReference type="InterPro" id="IPR038135">
    <property type="entry name" value="Methylthiotransferase_N_sf"/>
</dbReference>
<protein>
    <recommendedName>
        <fullName evidence="8 9">tRNA-2-methylthio-N(6)-dimethylallyladenosine synthase</fullName>
        <ecNumber evidence="8 9">2.8.4.3</ecNumber>
    </recommendedName>
    <alternativeName>
        <fullName evidence="9">(Dimethylallyl)adenosine tRNA methylthiotransferase MiaB</fullName>
    </alternativeName>
    <alternativeName>
        <fullName evidence="9">tRNA-i(6)A37 methylthiotransferase</fullName>
    </alternativeName>
</protein>
<dbReference type="Gene3D" id="3.80.30.20">
    <property type="entry name" value="tm_1862 like domain"/>
    <property type="match status" value="1"/>
</dbReference>
<keyword evidence="7 9" id="KW-0411">Iron-sulfur</keyword>
<dbReference type="InterPro" id="IPR020612">
    <property type="entry name" value="Methylthiotransferase_CS"/>
</dbReference>
<feature type="domain" description="MTTase N-terminal" evidence="11">
    <location>
        <begin position="3"/>
        <end position="120"/>
    </location>
</feature>
<dbReference type="InterPro" id="IPR005839">
    <property type="entry name" value="Methylthiotransferase"/>
</dbReference>
<keyword evidence="5 9" id="KW-0479">Metal-binding</keyword>
<dbReference type="GO" id="GO:0035597">
    <property type="term" value="F:tRNA-2-methylthio-N(6)-dimethylallyladenosine(37) synthase activity"/>
    <property type="evidence" value="ECO:0007669"/>
    <property type="project" value="UniProtKB-EC"/>
</dbReference>
<keyword evidence="4 9" id="KW-0949">S-adenosyl-L-methionine</keyword>
<dbReference type="SMART" id="SM00729">
    <property type="entry name" value="Elp3"/>
    <property type="match status" value="1"/>
</dbReference>
<proteinExistence type="inferred from homology"/>
<evidence type="ECO:0000256" key="3">
    <source>
        <dbReference type="ARBA" id="ARBA00022679"/>
    </source>
</evidence>
<keyword evidence="9" id="KW-0819">tRNA processing</keyword>
<comment type="cofactor">
    <cofactor evidence="9">
        <name>[4Fe-4S] cluster</name>
        <dbReference type="ChEBI" id="CHEBI:49883"/>
    </cofactor>
    <text evidence="9">Binds 2 [4Fe-4S] clusters. One cluster is coordinated with 3 cysteines and an exchangeable S-adenosyl-L-methionine.</text>
</comment>
<comment type="similarity">
    <text evidence="9">Belongs to the methylthiotransferase family. MiaB subfamily.</text>
</comment>
<dbReference type="SFLD" id="SFLDF00273">
    <property type="entry name" value="(dimethylallyl)adenosine_tRNA"/>
    <property type="match status" value="1"/>
</dbReference>
<comment type="subunit">
    <text evidence="9">Monomer.</text>
</comment>
<evidence type="ECO:0000259" key="11">
    <source>
        <dbReference type="PROSITE" id="PS51449"/>
    </source>
</evidence>
<organism evidence="13 14">
    <name type="scientific">Seminibacterium arietis</name>
    <dbReference type="NCBI Taxonomy" id="1173502"/>
    <lineage>
        <taxon>Bacteria</taxon>
        <taxon>Pseudomonadati</taxon>
        <taxon>Pseudomonadota</taxon>
        <taxon>Gammaproteobacteria</taxon>
        <taxon>Pasteurellales</taxon>
        <taxon>Pasteurellaceae</taxon>
        <taxon>Seminibacterium</taxon>
    </lineage>
</organism>
<dbReference type="NCBIfam" id="TIGR00089">
    <property type="entry name" value="MiaB/RimO family radical SAM methylthiotransferase"/>
    <property type="match status" value="1"/>
</dbReference>
<dbReference type="InterPro" id="IPR058240">
    <property type="entry name" value="rSAM_sf"/>
</dbReference>
<feature type="binding site" evidence="9">
    <location>
        <position position="49"/>
    </location>
    <ligand>
        <name>[4Fe-4S] cluster</name>
        <dbReference type="ChEBI" id="CHEBI:49883"/>
        <label>1</label>
    </ligand>
</feature>
<comment type="caution">
    <text evidence="13">The sequence shown here is derived from an EMBL/GenBank/DDBJ whole genome shotgun (WGS) entry which is preliminary data.</text>
</comment>
<dbReference type="RefSeq" id="WP_380818748.1">
    <property type="nucleotide sequence ID" value="NZ_JBHTJN010000004.1"/>
</dbReference>
<keyword evidence="14" id="KW-1185">Reference proteome</keyword>
<dbReference type="Pfam" id="PF01938">
    <property type="entry name" value="TRAM"/>
    <property type="match status" value="1"/>
</dbReference>
<dbReference type="InterPro" id="IPR002792">
    <property type="entry name" value="TRAM_dom"/>
</dbReference>
<comment type="function">
    <text evidence="1 9">Catalyzes the methylthiolation of N6-(dimethylallyl)adenosine (i(6)A), leading to the formation of 2-methylthio-N6-(dimethylallyl)adenosine (ms(2)i(6)A) at position 37 in tRNAs that read codons beginning with uridine.</text>
</comment>
<dbReference type="NCBIfam" id="TIGR01574">
    <property type="entry name" value="miaB-methiolase"/>
    <property type="match status" value="1"/>
</dbReference>
<evidence type="ECO:0000259" key="12">
    <source>
        <dbReference type="PROSITE" id="PS51918"/>
    </source>
</evidence>
<dbReference type="EC" id="2.8.4.3" evidence="8 9"/>
<gene>
    <name evidence="9 13" type="primary">miaB</name>
    <name evidence="13" type="ORF">ACFQ02_02305</name>
</gene>
<keyword evidence="3 9" id="KW-0808">Transferase</keyword>
<dbReference type="PROSITE" id="PS50926">
    <property type="entry name" value="TRAM"/>
    <property type="match status" value="1"/>
</dbReference>
<evidence type="ECO:0000313" key="14">
    <source>
        <dbReference type="Proteomes" id="UP001596996"/>
    </source>
</evidence>
<feature type="domain" description="Radical SAM core" evidence="12">
    <location>
        <begin position="143"/>
        <end position="375"/>
    </location>
</feature>
<feature type="binding site" evidence="9">
    <location>
        <position position="12"/>
    </location>
    <ligand>
        <name>[4Fe-4S] cluster</name>
        <dbReference type="ChEBI" id="CHEBI:49883"/>
        <label>1</label>
    </ligand>
</feature>
<evidence type="ECO:0000256" key="5">
    <source>
        <dbReference type="ARBA" id="ARBA00022723"/>
    </source>
</evidence>
<feature type="binding site" evidence="9">
    <location>
        <position position="157"/>
    </location>
    <ligand>
        <name>[4Fe-4S] cluster</name>
        <dbReference type="ChEBI" id="CHEBI:49883"/>
        <label>2</label>
        <note>4Fe-4S-S-AdoMet</note>
    </ligand>
</feature>
<dbReference type="InterPro" id="IPR006638">
    <property type="entry name" value="Elp3/MiaA/NifB-like_rSAM"/>
</dbReference>
<dbReference type="SFLD" id="SFLDG01061">
    <property type="entry name" value="methylthiotransferase"/>
    <property type="match status" value="1"/>
</dbReference>
<dbReference type="PANTHER" id="PTHR43020:SF2">
    <property type="entry name" value="MITOCHONDRIAL TRNA METHYLTHIOTRANSFERASE CDK5RAP1"/>
    <property type="match status" value="1"/>
</dbReference>
<dbReference type="InterPro" id="IPR006463">
    <property type="entry name" value="MiaB_methiolase"/>
</dbReference>
<name>A0ABW3I6X8_9PAST</name>
<evidence type="ECO:0000256" key="2">
    <source>
        <dbReference type="ARBA" id="ARBA00022485"/>
    </source>
</evidence>
<feature type="binding site" evidence="9">
    <location>
        <position position="161"/>
    </location>
    <ligand>
        <name>[4Fe-4S] cluster</name>
        <dbReference type="ChEBI" id="CHEBI:49883"/>
        <label>2</label>
        <note>4Fe-4S-S-AdoMet</note>
    </ligand>
</feature>
<dbReference type="InterPro" id="IPR013848">
    <property type="entry name" value="Methylthiotransferase_N"/>
</dbReference>
<dbReference type="SFLD" id="SFLDS00029">
    <property type="entry name" value="Radical_SAM"/>
    <property type="match status" value="1"/>
</dbReference>
<dbReference type="EMBL" id="JBHTJN010000004">
    <property type="protein sequence ID" value="MFD0965694.1"/>
    <property type="molecule type" value="Genomic_DNA"/>
</dbReference>
<dbReference type="SFLD" id="SFLDG01082">
    <property type="entry name" value="B12-binding_domain_containing"/>
    <property type="match status" value="1"/>
</dbReference>
<dbReference type="CDD" id="cd01335">
    <property type="entry name" value="Radical_SAM"/>
    <property type="match status" value="1"/>
</dbReference>
<dbReference type="Pfam" id="PF04055">
    <property type="entry name" value="Radical_SAM"/>
    <property type="match status" value="1"/>
</dbReference>
<evidence type="ECO:0000256" key="8">
    <source>
        <dbReference type="ARBA" id="ARBA00033765"/>
    </source>
</evidence>